<dbReference type="InterPro" id="IPR045584">
    <property type="entry name" value="Pilin-like"/>
</dbReference>
<keyword evidence="5" id="KW-1185">Reference proteome</keyword>
<dbReference type="InterPro" id="IPR027558">
    <property type="entry name" value="Pre_pil_HX9DG_C"/>
</dbReference>
<keyword evidence="2" id="KW-0472">Membrane</keyword>
<comment type="caution">
    <text evidence="4">The sequence shown here is derived from an EMBL/GenBank/DDBJ whole genome shotgun (WGS) entry which is preliminary data.</text>
</comment>
<keyword evidence="2" id="KW-1133">Transmembrane helix</keyword>
<sequence>MSGKTIQSKLSQRRGFTLIELLVVIAIIAILIALLLPAVQQAREAARRTQCRNNLKQLGLALHNYHDNYGAFPPLFVMPVVPTNSTNHATATGANSANMAPGWGWMAFLLPYIDQAPLYSSLGVGSTRFPLDSQNLIRTPIAGYMCPSDIAGPINAGSMWARQTENGWEAATSNYVAAHDHETTINPLVATDPDRGNKTPTGGFFPNSRTSTRDITDGTSNTVAAGERRYKQNENASAAVWIGTIDGDHENDFGYDTAGTGRNRINEDSNSGADWDWVRSFSSPHTGGAHFVLFDGSVRFVSENIDHSPGRTDGTDTPNSLFDNIISIRDGNVVGEF</sequence>
<feature type="domain" description="DUF1559" evidence="3">
    <location>
        <begin position="40"/>
        <end position="307"/>
    </location>
</feature>
<dbReference type="STRING" id="1841610.A6X21_10970"/>
<feature type="region of interest" description="Disordered" evidence="1">
    <location>
        <begin position="187"/>
        <end position="219"/>
    </location>
</feature>
<dbReference type="PANTHER" id="PTHR30093:SF2">
    <property type="entry name" value="TYPE II SECRETION SYSTEM PROTEIN H"/>
    <property type="match status" value="1"/>
</dbReference>
<dbReference type="InterPro" id="IPR011453">
    <property type="entry name" value="DUF1559"/>
</dbReference>
<reference evidence="4 5" key="1">
    <citation type="submission" date="2016-05" db="EMBL/GenBank/DDBJ databases">
        <title>Genomic and physiological characterization of Planctopirus sp. isolated from fresh water lake.</title>
        <authorList>
            <person name="Subhash Y."/>
            <person name="Ramana C."/>
        </authorList>
    </citation>
    <scope>NUCLEOTIDE SEQUENCE [LARGE SCALE GENOMIC DNA]</scope>
    <source>
        <strain evidence="4 5">JC280</strain>
    </source>
</reference>
<dbReference type="SUPFAM" id="SSF54523">
    <property type="entry name" value="Pili subunits"/>
    <property type="match status" value="1"/>
</dbReference>
<proteinExistence type="predicted"/>
<accession>A0A1C3E688</accession>
<gene>
    <name evidence="4" type="ORF">A6X21_10970</name>
</gene>
<evidence type="ECO:0000259" key="3">
    <source>
        <dbReference type="Pfam" id="PF07596"/>
    </source>
</evidence>
<evidence type="ECO:0000256" key="2">
    <source>
        <dbReference type="SAM" id="Phobius"/>
    </source>
</evidence>
<dbReference type="AlphaFoldDB" id="A0A1C3E688"/>
<dbReference type="NCBIfam" id="TIGR02532">
    <property type="entry name" value="IV_pilin_GFxxxE"/>
    <property type="match status" value="1"/>
</dbReference>
<evidence type="ECO:0000313" key="5">
    <source>
        <dbReference type="Proteomes" id="UP000094828"/>
    </source>
</evidence>
<dbReference type="OrthoDB" id="209833at2"/>
<organism evidence="4 5">
    <name type="scientific">Planctopirus hydrillae</name>
    <dbReference type="NCBI Taxonomy" id="1841610"/>
    <lineage>
        <taxon>Bacteria</taxon>
        <taxon>Pseudomonadati</taxon>
        <taxon>Planctomycetota</taxon>
        <taxon>Planctomycetia</taxon>
        <taxon>Planctomycetales</taxon>
        <taxon>Planctomycetaceae</taxon>
        <taxon>Planctopirus</taxon>
    </lineage>
</organism>
<dbReference type="InterPro" id="IPR012902">
    <property type="entry name" value="N_methyl_site"/>
</dbReference>
<evidence type="ECO:0000313" key="4">
    <source>
        <dbReference type="EMBL" id="ODA28762.1"/>
    </source>
</evidence>
<dbReference type="Pfam" id="PF07963">
    <property type="entry name" value="N_methyl"/>
    <property type="match status" value="1"/>
</dbReference>
<dbReference type="Proteomes" id="UP000094828">
    <property type="component" value="Unassembled WGS sequence"/>
</dbReference>
<dbReference type="EMBL" id="LYDR01000151">
    <property type="protein sequence ID" value="ODA28762.1"/>
    <property type="molecule type" value="Genomic_DNA"/>
</dbReference>
<dbReference type="PROSITE" id="PS00409">
    <property type="entry name" value="PROKAR_NTER_METHYL"/>
    <property type="match status" value="1"/>
</dbReference>
<keyword evidence="2" id="KW-0812">Transmembrane</keyword>
<dbReference type="Pfam" id="PF07596">
    <property type="entry name" value="SBP_bac_10"/>
    <property type="match status" value="1"/>
</dbReference>
<dbReference type="NCBIfam" id="TIGR04294">
    <property type="entry name" value="pre_pil_HX9DG"/>
    <property type="match status" value="1"/>
</dbReference>
<dbReference type="Gene3D" id="3.30.700.10">
    <property type="entry name" value="Glycoprotein, Type 4 Pilin"/>
    <property type="match status" value="1"/>
</dbReference>
<name>A0A1C3E688_9PLAN</name>
<dbReference type="RefSeq" id="WP_068850985.1">
    <property type="nucleotide sequence ID" value="NZ_LYDR01000151.1"/>
</dbReference>
<dbReference type="PANTHER" id="PTHR30093">
    <property type="entry name" value="GENERAL SECRETION PATHWAY PROTEIN G"/>
    <property type="match status" value="1"/>
</dbReference>
<protein>
    <submittedName>
        <fullName evidence="4">Prepilin-type N-terminal cleavage/methylation domain-containing protein</fullName>
    </submittedName>
</protein>
<evidence type="ECO:0000256" key="1">
    <source>
        <dbReference type="SAM" id="MobiDB-lite"/>
    </source>
</evidence>
<feature type="transmembrane region" description="Helical" evidence="2">
    <location>
        <begin position="21"/>
        <end position="39"/>
    </location>
</feature>